<dbReference type="PROSITE" id="PS51736">
    <property type="entry name" value="RECOMBINASES_3"/>
    <property type="match status" value="1"/>
</dbReference>
<sequence length="192" mass="20414">MLIGYARVSVTPRDRTAQVSALRALGVVPAAVYVDRGLTGTDRDRPGLADALARCGRGDTLVVTALARLARSVPDARDIVDRLAAAGAMLRVGADHYCLGGPDALSLCDCLALVADLEADLVRLRTREGMAEASAKGHLRGRRPTLTPAQERQLVTTLHEGSRTASEVAEIFGVSRATVYRAVRRVRFPGDG</sequence>
<dbReference type="InterPro" id="IPR009057">
    <property type="entry name" value="Homeodomain-like_sf"/>
</dbReference>
<dbReference type="InterPro" id="IPR050639">
    <property type="entry name" value="SSR_resolvase"/>
</dbReference>
<protein>
    <submittedName>
        <fullName evidence="3">Recombinase family protein</fullName>
    </submittedName>
</protein>
<evidence type="ECO:0000256" key="1">
    <source>
        <dbReference type="ARBA" id="ARBA00009913"/>
    </source>
</evidence>
<comment type="caution">
    <text evidence="3">The sequence shown here is derived from an EMBL/GenBank/DDBJ whole genome shotgun (WGS) entry which is preliminary data.</text>
</comment>
<dbReference type="InterPro" id="IPR006120">
    <property type="entry name" value="Resolvase_HTH_dom"/>
</dbReference>
<evidence type="ECO:0000259" key="2">
    <source>
        <dbReference type="PROSITE" id="PS51736"/>
    </source>
</evidence>
<dbReference type="SMART" id="SM00857">
    <property type="entry name" value="Resolvase"/>
    <property type="match status" value="1"/>
</dbReference>
<dbReference type="InterPro" id="IPR036162">
    <property type="entry name" value="Resolvase-like_N_sf"/>
</dbReference>
<dbReference type="GO" id="GO:0000150">
    <property type="term" value="F:DNA strand exchange activity"/>
    <property type="evidence" value="ECO:0007669"/>
    <property type="project" value="InterPro"/>
</dbReference>
<name>A0A853EUT7_9MICO</name>
<reference evidence="3 4" key="1">
    <citation type="submission" date="2020-07" db="EMBL/GenBank/DDBJ databases">
        <title>MOT database genomes.</title>
        <authorList>
            <person name="Joseph S."/>
            <person name="Aduse-Opoku J."/>
            <person name="Hashim A."/>
            <person name="Wade W."/>
            <person name="Curtis M."/>
        </authorList>
    </citation>
    <scope>NUCLEOTIDE SEQUENCE [LARGE SCALE GENOMIC DNA]</scope>
    <source>
        <strain evidence="3 4">DSM 100099</strain>
    </source>
</reference>
<comment type="similarity">
    <text evidence="1">Belongs to the site-specific recombinase resolvase family.</text>
</comment>
<dbReference type="PANTHER" id="PTHR30461:SF26">
    <property type="entry name" value="RESOLVASE HOMOLOG YNEB"/>
    <property type="match status" value="1"/>
</dbReference>
<keyword evidence="4" id="KW-1185">Reference proteome</keyword>
<dbReference type="AlphaFoldDB" id="A0A853EUT7"/>
<dbReference type="Gene3D" id="1.10.10.60">
    <property type="entry name" value="Homeodomain-like"/>
    <property type="match status" value="1"/>
</dbReference>
<dbReference type="Proteomes" id="UP000561011">
    <property type="component" value="Unassembled WGS sequence"/>
</dbReference>
<dbReference type="EMBL" id="JACBYE010000010">
    <property type="protein sequence ID" value="NYS93123.1"/>
    <property type="molecule type" value="Genomic_DNA"/>
</dbReference>
<proteinExistence type="inferred from homology"/>
<dbReference type="CDD" id="cd00569">
    <property type="entry name" value="HTH_Hin_like"/>
    <property type="match status" value="1"/>
</dbReference>
<evidence type="ECO:0000313" key="3">
    <source>
        <dbReference type="EMBL" id="NYS93123.1"/>
    </source>
</evidence>
<dbReference type="SUPFAM" id="SSF53041">
    <property type="entry name" value="Resolvase-like"/>
    <property type="match status" value="1"/>
</dbReference>
<feature type="domain" description="Resolvase/invertase-type recombinase catalytic" evidence="2">
    <location>
        <begin position="1"/>
        <end position="137"/>
    </location>
</feature>
<dbReference type="GO" id="GO:0003677">
    <property type="term" value="F:DNA binding"/>
    <property type="evidence" value="ECO:0007669"/>
    <property type="project" value="InterPro"/>
</dbReference>
<dbReference type="SUPFAM" id="SSF46689">
    <property type="entry name" value="Homeodomain-like"/>
    <property type="match status" value="1"/>
</dbReference>
<evidence type="ECO:0000313" key="4">
    <source>
        <dbReference type="Proteomes" id="UP000561011"/>
    </source>
</evidence>
<dbReference type="Gene3D" id="3.40.50.1390">
    <property type="entry name" value="Resolvase, N-terminal catalytic domain"/>
    <property type="match status" value="1"/>
</dbReference>
<dbReference type="RefSeq" id="WP_056136072.1">
    <property type="nucleotide sequence ID" value="NZ_JACBYE010000010.1"/>
</dbReference>
<dbReference type="PANTHER" id="PTHR30461">
    <property type="entry name" value="DNA-INVERTASE FROM LAMBDOID PROPHAGE"/>
    <property type="match status" value="1"/>
</dbReference>
<gene>
    <name evidence="3" type="ORF">HZZ10_06215</name>
</gene>
<accession>A0A853EUT7</accession>
<dbReference type="Pfam" id="PF02796">
    <property type="entry name" value="HTH_7"/>
    <property type="match status" value="1"/>
</dbReference>
<organism evidence="3 4">
    <name type="scientific">Sanguibacter inulinus</name>
    <dbReference type="NCBI Taxonomy" id="60922"/>
    <lineage>
        <taxon>Bacteria</taxon>
        <taxon>Bacillati</taxon>
        <taxon>Actinomycetota</taxon>
        <taxon>Actinomycetes</taxon>
        <taxon>Micrococcales</taxon>
        <taxon>Sanguibacteraceae</taxon>
        <taxon>Sanguibacter</taxon>
    </lineage>
</organism>
<dbReference type="CDD" id="cd03768">
    <property type="entry name" value="SR_ResInv"/>
    <property type="match status" value="1"/>
</dbReference>
<dbReference type="Pfam" id="PF00239">
    <property type="entry name" value="Resolvase"/>
    <property type="match status" value="1"/>
</dbReference>
<dbReference type="InterPro" id="IPR006119">
    <property type="entry name" value="Resolv_N"/>
</dbReference>